<sequence length="143" mass="16409">MMNFAVSSVKNCLLETSKIFQNSLRFASKKTSGSTKNTSPKVRPKHRGWKVQDGFYVQAGRILALQRHLRFHPGLNVGLGRNGTLFAIIPGRVMVTCEKADPNWEHTWVQRCHGHRQGTEFYKKYFNVIPSPQHKNFNLVDQI</sequence>
<evidence type="ECO:0000313" key="10">
    <source>
        <dbReference type="Proteomes" id="UP001153737"/>
    </source>
</evidence>
<dbReference type="PANTHER" id="PTHR15893">
    <property type="entry name" value="RIBOSOMAL PROTEIN L27"/>
    <property type="match status" value="1"/>
</dbReference>
<evidence type="ECO:0000256" key="6">
    <source>
        <dbReference type="ARBA" id="ARBA00023274"/>
    </source>
</evidence>
<accession>A0A9N9X109</accession>
<name>A0A9N9X109_PHACE</name>
<evidence type="ECO:0000256" key="4">
    <source>
        <dbReference type="ARBA" id="ARBA00022980"/>
    </source>
</evidence>
<keyword evidence="6" id="KW-0687">Ribonucleoprotein</keyword>
<gene>
    <name evidence="9" type="ORF">PHAECO_LOCUS2278</name>
</gene>
<reference evidence="9" key="2">
    <citation type="submission" date="2022-10" db="EMBL/GenBank/DDBJ databases">
        <authorList>
            <consortium name="ENA_rothamsted_submissions"/>
            <consortium name="culmorum"/>
            <person name="King R."/>
        </authorList>
    </citation>
    <scope>NUCLEOTIDE SEQUENCE</scope>
</reference>
<dbReference type="SUPFAM" id="SSF110324">
    <property type="entry name" value="Ribosomal L27 protein-like"/>
    <property type="match status" value="1"/>
</dbReference>
<evidence type="ECO:0000256" key="3">
    <source>
        <dbReference type="ARBA" id="ARBA00022946"/>
    </source>
</evidence>
<evidence type="ECO:0000256" key="5">
    <source>
        <dbReference type="ARBA" id="ARBA00023128"/>
    </source>
</evidence>
<dbReference type="PANTHER" id="PTHR15893:SF0">
    <property type="entry name" value="LARGE RIBOSOMAL SUBUNIT PROTEIN BL27M"/>
    <property type="match status" value="1"/>
</dbReference>
<evidence type="ECO:0000256" key="7">
    <source>
        <dbReference type="ARBA" id="ARBA00035267"/>
    </source>
</evidence>
<evidence type="ECO:0000313" key="9">
    <source>
        <dbReference type="EMBL" id="CAG9815136.1"/>
    </source>
</evidence>
<dbReference type="Pfam" id="PF01016">
    <property type="entry name" value="Ribosomal_L27"/>
    <property type="match status" value="1"/>
</dbReference>
<keyword evidence="10" id="KW-1185">Reference proteome</keyword>
<dbReference type="AlphaFoldDB" id="A0A9N9X109"/>
<dbReference type="Gene3D" id="2.40.50.100">
    <property type="match status" value="1"/>
</dbReference>
<dbReference type="GO" id="GO:0006412">
    <property type="term" value="P:translation"/>
    <property type="evidence" value="ECO:0007669"/>
    <property type="project" value="InterPro"/>
</dbReference>
<dbReference type="Proteomes" id="UP001153737">
    <property type="component" value="Chromosome 11"/>
</dbReference>
<comment type="subcellular location">
    <subcellularLocation>
        <location evidence="1">Mitochondrion</location>
    </subcellularLocation>
</comment>
<dbReference type="FunFam" id="2.40.50.100:FF:000031">
    <property type="entry name" value="39S ribosomal protein L27, mitochondrial"/>
    <property type="match status" value="1"/>
</dbReference>
<evidence type="ECO:0000256" key="2">
    <source>
        <dbReference type="ARBA" id="ARBA00010797"/>
    </source>
</evidence>
<dbReference type="InterPro" id="IPR001684">
    <property type="entry name" value="Ribosomal_bL27"/>
</dbReference>
<reference evidence="9" key="1">
    <citation type="submission" date="2022-01" db="EMBL/GenBank/DDBJ databases">
        <authorList>
            <person name="King R."/>
        </authorList>
    </citation>
    <scope>NUCLEOTIDE SEQUENCE</scope>
</reference>
<dbReference type="GO" id="GO:0003735">
    <property type="term" value="F:structural constituent of ribosome"/>
    <property type="evidence" value="ECO:0007669"/>
    <property type="project" value="InterPro"/>
</dbReference>
<dbReference type="GO" id="GO:0005762">
    <property type="term" value="C:mitochondrial large ribosomal subunit"/>
    <property type="evidence" value="ECO:0007669"/>
    <property type="project" value="TreeGrafter"/>
</dbReference>
<evidence type="ECO:0000256" key="1">
    <source>
        <dbReference type="ARBA" id="ARBA00004173"/>
    </source>
</evidence>
<comment type="similarity">
    <text evidence="2">Belongs to the bacterial ribosomal protein bL27 family.</text>
</comment>
<keyword evidence="5" id="KW-0496">Mitochondrion</keyword>
<organism evidence="9 10">
    <name type="scientific">Phaedon cochleariae</name>
    <name type="common">Mustard beetle</name>
    <dbReference type="NCBI Taxonomy" id="80249"/>
    <lineage>
        <taxon>Eukaryota</taxon>
        <taxon>Metazoa</taxon>
        <taxon>Ecdysozoa</taxon>
        <taxon>Arthropoda</taxon>
        <taxon>Hexapoda</taxon>
        <taxon>Insecta</taxon>
        <taxon>Pterygota</taxon>
        <taxon>Neoptera</taxon>
        <taxon>Endopterygota</taxon>
        <taxon>Coleoptera</taxon>
        <taxon>Polyphaga</taxon>
        <taxon>Cucujiformia</taxon>
        <taxon>Chrysomeloidea</taxon>
        <taxon>Chrysomelidae</taxon>
        <taxon>Chrysomelinae</taxon>
        <taxon>Chrysomelini</taxon>
        <taxon>Phaedon</taxon>
    </lineage>
</organism>
<protein>
    <recommendedName>
        <fullName evidence="7">Large ribosomal subunit protein bL27m</fullName>
    </recommendedName>
    <alternativeName>
        <fullName evidence="8">39S ribosomal protein L27, mitochondrial</fullName>
    </alternativeName>
</protein>
<keyword evidence="4" id="KW-0689">Ribosomal protein</keyword>
<dbReference type="GO" id="GO:0005743">
    <property type="term" value="C:mitochondrial inner membrane"/>
    <property type="evidence" value="ECO:0007669"/>
    <property type="project" value="UniProtKB-ARBA"/>
</dbReference>
<dbReference type="OrthoDB" id="1867012at2759"/>
<evidence type="ECO:0000256" key="8">
    <source>
        <dbReference type="ARBA" id="ARBA00076963"/>
    </source>
</evidence>
<proteinExistence type="inferred from homology"/>
<keyword evidence="3" id="KW-0809">Transit peptide</keyword>
<dbReference type="EMBL" id="OU896717">
    <property type="protein sequence ID" value="CAG9815136.1"/>
    <property type="molecule type" value="Genomic_DNA"/>
</dbReference>